<evidence type="ECO:0000259" key="1">
    <source>
        <dbReference type="Pfam" id="PF09861"/>
    </source>
</evidence>
<dbReference type="Proteomes" id="UP001595988">
    <property type="component" value="Unassembled WGS sequence"/>
</dbReference>
<organism evidence="2 3">
    <name type="scientific">Oceanobacillus aidingensis</name>
    <dbReference type="NCBI Taxonomy" id="645964"/>
    <lineage>
        <taxon>Bacteria</taxon>
        <taxon>Bacillati</taxon>
        <taxon>Bacillota</taxon>
        <taxon>Bacilli</taxon>
        <taxon>Bacillales</taxon>
        <taxon>Bacillaceae</taxon>
        <taxon>Oceanobacillus</taxon>
    </lineage>
</organism>
<proteinExistence type="predicted"/>
<reference evidence="3" key="1">
    <citation type="journal article" date="2019" name="Int. J. Syst. Evol. Microbiol.">
        <title>The Global Catalogue of Microorganisms (GCM) 10K type strain sequencing project: providing services to taxonomists for standard genome sequencing and annotation.</title>
        <authorList>
            <consortium name="The Broad Institute Genomics Platform"/>
            <consortium name="The Broad Institute Genome Sequencing Center for Infectious Disease"/>
            <person name="Wu L."/>
            <person name="Ma J."/>
        </authorList>
    </citation>
    <scope>NUCLEOTIDE SEQUENCE [LARGE SCALE GENOMIC DNA]</scope>
    <source>
        <strain evidence="3">CCUG 37257</strain>
    </source>
</reference>
<dbReference type="InterPro" id="IPR018657">
    <property type="entry name" value="LarA-like_N"/>
</dbReference>
<evidence type="ECO:0000313" key="2">
    <source>
        <dbReference type="EMBL" id="MFC4660646.1"/>
    </source>
</evidence>
<sequence>MFNNLETQLNVKKVALPEMYPVTQLFKSYKLENIEERIQKQFKEELIQSKVKPNSSVAIAVGSRGIAQLKQVVSVVIEEIIKVGGKPFIVPAMGSHGGATAEGQARVLESFGICERTMGVPVVSSMETVGVCNYKKDVTLHFDKHAFRADAVVVVNRIKAHTDFNGPIESGLSKMVTIGLGKHKGASLLHQLGFDNFHEVIPEAAQLLIENTPIALGVAILENGYHDVVDIEILPAEEISEREPLLCKKAKEFMPSLPFANLDVLYIDEIGKNISGSGLDTNIVGRKAGIVKPKINKIIVGDITAESYGNATGIGLADITTQKCLQKIDFISMYLNCITSTDLRGVKIPLVAESDQQALEIACQTSNQTNLEKLKVVRIKNTLSLETFFVSRALLPEIEQLEGVLVVGDPTKLEFDQDGYLS</sequence>
<feature type="domain" description="LarA-like N-terminal" evidence="1">
    <location>
        <begin position="28"/>
        <end position="191"/>
    </location>
</feature>
<protein>
    <submittedName>
        <fullName evidence="2">Lactate racemase domain-containing protein</fullName>
    </submittedName>
</protein>
<dbReference type="EMBL" id="JBHSFT010000001">
    <property type="protein sequence ID" value="MFC4660646.1"/>
    <property type="molecule type" value="Genomic_DNA"/>
</dbReference>
<keyword evidence="3" id="KW-1185">Reference proteome</keyword>
<dbReference type="RefSeq" id="WP_256705330.1">
    <property type="nucleotide sequence ID" value="NZ_JBHSFT010000001.1"/>
</dbReference>
<dbReference type="Gene3D" id="3.40.50.11440">
    <property type="match status" value="1"/>
</dbReference>
<accession>A0ABV9JSK3</accession>
<comment type="caution">
    <text evidence="2">The sequence shown here is derived from an EMBL/GenBank/DDBJ whole genome shotgun (WGS) entry which is preliminary data.</text>
</comment>
<dbReference type="Pfam" id="PF09861">
    <property type="entry name" value="Lar_N"/>
    <property type="match status" value="1"/>
</dbReference>
<gene>
    <name evidence="2" type="ORF">ACFO3P_00170</name>
</gene>
<name>A0ABV9JSK3_9BACI</name>
<evidence type="ECO:0000313" key="3">
    <source>
        <dbReference type="Proteomes" id="UP001595988"/>
    </source>
</evidence>